<evidence type="ECO:0000313" key="6">
    <source>
        <dbReference type="Proteomes" id="UP000780801"/>
    </source>
</evidence>
<protein>
    <submittedName>
        <fullName evidence="5">Peroxisomal membrane protein PMP27</fullName>
    </submittedName>
</protein>
<accession>A0A9P6G390</accession>
<keyword evidence="2" id="KW-0472">Membrane</keyword>
<evidence type="ECO:0000313" key="5">
    <source>
        <dbReference type="EMBL" id="KAF9586036.1"/>
    </source>
</evidence>
<dbReference type="InterPro" id="IPR008733">
    <property type="entry name" value="PEX11"/>
</dbReference>
<keyword evidence="3" id="KW-0576">Peroxisome</keyword>
<organism evidence="5 6">
    <name type="scientific">Lunasporangiospora selenospora</name>
    <dbReference type="NCBI Taxonomy" id="979761"/>
    <lineage>
        <taxon>Eukaryota</taxon>
        <taxon>Fungi</taxon>
        <taxon>Fungi incertae sedis</taxon>
        <taxon>Mucoromycota</taxon>
        <taxon>Mortierellomycotina</taxon>
        <taxon>Mortierellomycetes</taxon>
        <taxon>Mortierellales</taxon>
        <taxon>Mortierellaceae</taxon>
        <taxon>Lunasporangiospora</taxon>
    </lineage>
</organism>
<keyword evidence="1" id="KW-0962">Peroxisome biogenesis</keyword>
<evidence type="ECO:0000256" key="4">
    <source>
        <dbReference type="ARBA" id="ARBA00046271"/>
    </source>
</evidence>
<evidence type="ECO:0000256" key="1">
    <source>
        <dbReference type="ARBA" id="ARBA00022593"/>
    </source>
</evidence>
<dbReference type="AlphaFoldDB" id="A0A9P6G390"/>
<sequence length="112" mass="12770">MSAVFNVQPWIKFTATTVGRDKLYRAVQYFSRFLAWYLLRQGATKEIVARFNNLKKNLALSRKLMRIGKPIEHVESALAATSLRDESLRLLTIGKQLSYAGYLTLDALVFVS</sequence>
<dbReference type="EMBL" id="JAABOA010000081">
    <property type="protein sequence ID" value="KAF9586036.1"/>
    <property type="molecule type" value="Genomic_DNA"/>
</dbReference>
<dbReference type="PANTHER" id="PTHR12652">
    <property type="entry name" value="PEROXISOMAL BIOGENESIS FACTOR 11"/>
    <property type="match status" value="1"/>
</dbReference>
<proteinExistence type="predicted"/>
<dbReference type="Proteomes" id="UP000780801">
    <property type="component" value="Unassembled WGS sequence"/>
</dbReference>
<evidence type="ECO:0000256" key="3">
    <source>
        <dbReference type="ARBA" id="ARBA00023140"/>
    </source>
</evidence>
<dbReference type="PANTHER" id="PTHR12652:SF50">
    <property type="entry name" value="PEROXIN 11"/>
    <property type="match status" value="1"/>
</dbReference>
<gene>
    <name evidence="5" type="primary">PEX11_4</name>
    <name evidence="5" type="ORF">BGW38_010238</name>
</gene>
<dbReference type="GO" id="GO:0005778">
    <property type="term" value="C:peroxisomal membrane"/>
    <property type="evidence" value="ECO:0007669"/>
    <property type="project" value="UniProtKB-SubCell"/>
</dbReference>
<dbReference type="Pfam" id="PF05648">
    <property type="entry name" value="PEX11"/>
    <property type="match status" value="1"/>
</dbReference>
<keyword evidence="6" id="KW-1185">Reference proteome</keyword>
<evidence type="ECO:0000256" key="2">
    <source>
        <dbReference type="ARBA" id="ARBA00023136"/>
    </source>
</evidence>
<reference evidence="5" key="1">
    <citation type="journal article" date="2020" name="Fungal Divers.">
        <title>Resolving the Mortierellaceae phylogeny through synthesis of multi-gene phylogenetics and phylogenomics.</title>
        <authorList>
            <person name="Vandepol N."/>
            <person name="Liber J."/>
            <person name="Desiro A."/>
            <person name="Na H."/>
            <person name="Kennedy M."/>
            <person name="Barry K."/>
            <person name="Grigoriev I.V."/>
            <person name="Miller A.N."/>
            <person name="O'Donnell K."/>
            <person name="Stajich J.E."/>
            <person name="Bonito G."/>
        </authorList>
    </citation>
    <scope>NUCLEOTIDE SEQUENCE</scope>
    <source>
        <strain evidence="5">KOD1015</strain>
    </source>
</reference>
<dbReference type="OrthoDB" id="411017at2759"/>
<dbReference type="GO" id="GO:0016559">
    <property type="term" value="P:peroxisome fission"/>
    <property type="evidence" value="ECO:0007669"/>
    <property type="project" value="InterPro"/>
</dbReference>
<comment type="subcellular location">
    <subcellularLocation>
        <location evidence="4">Peroxisome membrane</location>
    </subcellularLocation>
</comment>
<comment type="caution">
    <text evidence="5">The sequence shown here is derived from an EMBL/GenBank/DDBJ whole genome shotgun (WGS) entry which is preliminary data.</text>
</comment>
<name>A0A9P6G390_9FUNG</name>